<dbReference type="InterPro" id="IPR014352">
    <property type="entry name" value="FERM/acyl-CoA-bd_prot_sf"/>
</dbReference>
<evidence type="ECO:0000313" key="4">
    <source>
        <dbReference type="Proteomes" id="UP000243588"/>
    </source>
</evidence>
<dbReference type="RefSeq" id="WP_090407476.1">
    <property type="nucleotide sequence ID" value="NZ_FNDQ01000008.1"/>
</dbReference>
<feature type="domain" description="ACB" evidence="2">
    <location>
        <begin position="4"/>
        <end position="90"/>
    </location>
</feature>
<dbReference type="InterPro" id="IPR035984">
    <property type="entry name" value="Acyl-CoA-binding_sf"/>
</dbReference>
<dbReference type="EMBL" id="FNDQ01000008">
    <property type="protein sequence ID" value="SDH60541.1"/>
    <property type="molecule type" value="Genomic_DNA"/>
</dbReference>
<sequence length="90" mass="10617">MSNLDIEFKEAYRRISEEAKDLPADVMLRIYAYYKQATNGLSHKDFEEMSNDIKKAFKFNAWTQVSHLSMTEAKEEYIKIAKEIFKNDKA</sequence>
<reference evidence="4" key="1">
    <citation type="submission" date="2016-10" db="EMBL/GenBank/DDBJ databases">
        <authorList>
            <person name="Varghese N."/>
            <person name="Submissions S."/>
        </authorList>
    </citation>
    <scope>NUCLEOTIDE SEQUENCE [LARGE SCALE GENOMIC DNA]</scope>
    <source>
        <strain evidence="4">DSM 23313</strain>
    </source>
</reference>
<dbReference type="Gene3D" id="1.20.80.10">
    <property type="match status" value="1"/>
</dbReference>
<dbReference type="GO" id="GO:0006631">
    <property type="term" value="P:fatty acid metabolic process"/>
    <property type="evidence" value="ECO:0007669"/>
    <property type="project" value="TreeGrafter"/>
</dbReference>
<dbReference type="PANTHER" id="PTHR23310">
    <property type="entry name" value="ACYL-COA-BINDING PROTEIN, ACBP"/>
    <property type="match status" value="1"/>
</dbReference>
<proteinExistence type="predicted"/>
<dbReference type="GO" id="GO:0000062">
    <property type="term" value="F:fatty-acyl-CoA binding"/>
    <property type="evidence" value="ECO:0007669"/>
    <property type="project" value="InterPro"/>
</dbReference>
<dbReference type="AlphaFoldDB" id="A0A1G8DSK2"/>
<keyword evidence="1" id="KW-0446">Lipid-binding</keyword>
<evidence type="ECO:0000313" key="3">
    <source>
        <dbReference type="EMBL" id="SDH60541.1"/>
    </source>
</evidence>
<dbReference type="PROSITE" id="PS51228">
    <property type="entry name" value="ACB_2"/>
    <property type="match status" value="1"/>
</dbReference>
<dbReference type="PANTHER" id="PTHR23310:SF62">
    <property type="entry name" value="ACYL-COA BINDING PROTEIN 1, ISOFORM A"/>
    <property type="match status" value="1"/>
</dbReference>
<keyword evidence="4" id="KW-1185">Reference proteome</keyword>
<accession>A0A1G8DSK2</accession>
<evidence type="ECO:0000259" key="2">
    <source>
        <dbReference type="PROSITE" id="PS51228"/>
    </source>
</evidence>
<dbReference type="InterPro" id="IPR000582">
    <property type="entry name" value="Acyl-CoA-binding_protein"/>
</dbReference>
<dbReference type="Pfam" id="PF00887">
    <property type="entry name" value="ACBP"/>
    <property type="match status" value="1"/>
</dbReference>
<dbReference type="STRING" id="702745.SAMN05421818_10837"/>
<dbReference type="Proteomes" id="UP000243588">
    <property type="component" value="Unassembled WGS sequence"/>
</dbReference>
<gene>
    <name evidence="3" type="ORF">SAMN05421818_10837</name>
</gene>
<organism evidence="3 4">
    <name type="scientific">Myroides phaeus</name>
    <dbReference type="NCBI Taxonomy" id="702745"/>
    <lineage>
        <taxon>Bacteria</taxon>
        <taxon>Pseudomonadati</taxon>
        <taxon>Bacteroidota</taxon>
        <taxon>Flavobacteriia</taxon>
        <taxon>Flavobacteriales</taxon>
        <taxon>Flavobacteriaceae</taxon>
        <taxon>Myroides</taxon>
    </lineage>
</organism>
<evidence type="ECO:0000256" key="1">
    <source>
        <dbReference type="ARBA" id="ARBA00023121"/>
    </source>
</evidence>
<protein>
    <submittedName>
        <fullName evidence="3">Acyl-CoA-binding protein</fullName>
    </submittedName>
</protein>
<dbReference type="SUPFAM" id="SSF47027">
    <property type="entry name" value="Acyl-CoA binding protein"/>
    <property type="match status" value="1"/>
</dbReference>
<name>A0A1G8DSK2_9FLAO</name>